<evidence type="ECO:0000256" key="3">
    <source>
        <dbReference type="ARBA" id="ARBA00022801"/>
    </source>
</evidence>
<evidence type="ECO:0000256" key="4">
    <source>
        <dbReference type="ARBA" id="ARBA00023316"/>
    </source>
</evidence>
<dbReference type="GO" id="GO:0009254">
    <property type="term" value="P:peptidoglycan turnover"/>
    <property type="evidence" value="ECO:0007669"/>
    <property type="project" value="TreeGrafter"/>
</dbReference>
<gene>
    <name evidence="6" type="ORF">KDAU_60980</name>
</gene>
<dbReference type="Proteomes" id="UP000287224">
    <property type="component" value="Unassembled WGS sequence"/>
</dbReference>
<dbReference type="PANTHER" id="PTHR30417">
    <property type="entry name" value="N-ACETYLMURAMOYL-L-ALANINE AMIDASE AMID"/>
    <property type="match status" value="1"/>
</dbReference>
<protein>
    <recommendedName>
        <fullName evidence="2">N-acetylmuramoyl-L-alanine amidase</fullName>
        <ecNumber evidence="2">3.5.1.28</ecNumber>
    </recommendedName>
</protein>
<accession>A0A401ZPG3</accession>
<evidence type="ECO:0000313" key="7">
    <source>
        <dbReference type="Proteomes" id="UP000287224"/>
    </source>
</evidence>
<evidence type="ECO:0000256" key="1">
    <source>
        <dbReference type="ARBA" id="ARBA00001561"/>
    </source>
</evidence>
<dbReference type="InterPro" id="IPR036505">
    <property type="entry name" value="Amidase/PGRP_sf"/>
</dbReference>
<dbReference type="CDD" id="cd06583">
    <property type="entry name" value="PGRP"/>
    <property type="match status" value="1"/>
</dbReference>
<dbReference type="Pfam" id="PF01510">
    <property type="entry name" value="Amidase_2"/>
    <property type="match status" value="1"/>
</dbReference>
<keyword evidence="3" id="KW-0378">Hydrolase</keyword>
<evidence type="ECO:0000256" key="2">
    <source>
        <dbReference type="ARBA" id="ARBA00011901"/>
    </source>
</evidence>
<comment type="caution">
    <text evidence="6">The sequence shown here is derived from an EMBL/GenBank/DDBJ whole genome shotgun (WGS) entry which is preliminary data.</text>
</comment>
<dbReference type="GO" id="GO:0008745">
    <property type="term" value="F:N-acetylmuramoyl-L-alanine amidase activity"/>
    <property type="evidence" value="ECO:0007669"/>
    <property type="project" value="UniProtKB-EC"/>
</dbReference>
<evidence type="ECO:0000259" key="5">
    <source>
        <dbReference type="SMART" id="SM00644"/>
    </source>
</evidence>
<keyword evidence="7" id="KW-1185">Reference proteome</keyword>
<evidence type="ECO:0000313" key="6">
    <source>
        <dbReference type="EMBL" id="GCE08769.1"/>
    </source>
</evidence>
<dbReference type="GO" id="GO:0071555">
    <property type="term" value="P:cell wall organization"/>
    <property type="evidence" value="ECO:0007669"/>
    <property type="project" value="UniProtKB-KW"/>
</dbReference>
<dbReference type="PANTHER" id="PTHR30417:SF1">
    <property type="entry name" value="N-ACETYLMURAMOYL-L-ALANINE AMIDASE AMID"/>
    <property type="match status" value="1"/>
</dbReference>
<dbReference type="GO" id="GO:0009253">
    <property type="term" value="P:peptidoglycan catabolic process"/>
    <property type="evidence" value="ECO:0007669"/>
    <property type="project" value="InterPro"/>
</dbReference>
<feature type="domain" description="N-acetylmuramoyl-L-alanine amidase" evidence="5">
    <location>
        <begin position="23"/>
        <end position="176"/>
    </location>
</feature>
<dbReference type="AlphaFoldDB" id="A0A401ZPG3"/>
<dbReference type="SUPFAM" id="SSF55846">
    <property type="entry name" value="N-acetylmuramoyl-L-alanine amidase-like"/>
    <property type="match status" value="1"/>
</dbReference>
<proteinExistence type="predicted"/>
<dbReference type="Gene3D" id="3.40.80.10">
    <property type="entry name" value="Peptidoglycan recognition protein-like"/>
    <property type="match status" value="1"/>
</dbReference>
<sequence length="318" mass="35136">MGKWGGTEGNMLPEQHGAIVIPNNNFFANRDGLRPRYVILHGSAGGRRAQDLAAYFASTEGTLNPVSCHYIIGQDGTLVQCVSERDGAWSNGQLTRGHDSFWNASINPNLLTIAIEHCKPSLDNSDALTGPQQLTSFVLVHSICQRWGIPMRRADATGGITGHFSLDPINRSRCPGNYPWERLWTFLEDKKMLDLNDPVVRLFFTDGGHGTWRCKNGVILQGANLTFYRSHGGPSIFGLPLANEIHLPQYPNTAIVPCERALIAYDPERKIDSPPIHGPCYLLHIDSGLGQQLLLQRSNALIHTLSTKLTQIHTLSEI</sequence>
<keyword evidence="4" id="KW-0961">Cell wall biogenesis/degradation</keyword>
<comment type="catalytic activity">
    <reaction evidence="1">
        <text>Hydrolyzes the link between N-acetylmuramoyl residues and L-amino acid residues in certain cell-wall glycopeptides.</text>
        <dbReference type="EC" id="3.5.1.28"/>
    </reaction>
</comment>
<dbReference type="InterPro" id="IPR002502">
    <property type="entry name" value="Amidase_domain"/>
</dbReference>
<dbReference type="EC" id="3.5.1.28" evidence="2"/>
<dbReference type="SMART" id="SM00644">
    <property type="entry name" value="Ami_2"/>
    <property type="match status" value="1"/>
</dbReference>
<dbReference type="InterPro" id="IPR051206">
    <property type="entry name" value="NAMLAA_amidase_2"/>
</dbReference>
<name>A0A401ZPG3_9CHLR</name>
<dbReference type="EMBL" id="BIFQ01000002">
    <property type="protein sequence ID" value="GCE08769.1"/>
    <property type="molecule type" value="Genomic_DNA"/>
</dbReference>
<organism evidence="6 7">
    <name type="scientific">Dictyobacter aurantiacus</name>
    <dbReference type="NCBI Taxonomy" id="1936993"/>
    <lineage>
        <taxon>Bacteria</taxon>
        <taxon>Bacillati</taxon>
        <taxon>Chloroflexota</taxon>
        <taxon>Ktedonobacteria</taxon>
        <taxon>Ktedonobacterales</taxon>
        <taxon>Dictyobacteraceae</taxon>
        <taxon>Dictyobacter</taxon>
    </lineage>
</organism>
<reference evidence="7" key="1">
    <citation type="submission" date="2018-12" db="EMBL/GenBank/DDBJ databases">
        <title>Tengunoibacter tsumagoiensis gen. nov., sp. nov., Dictyobacter kobayashii sp. nov., D. alpinus sp. nov., and D. joshuensis sp. nov. and description of Dictyobacteraceae fam. nov. within the order Ktedonobacterales isolated from Tengu-no-mugimeshi.</title>
        <authorList>
            <person name="Wang C.M."/>
            <person name="Zheng Y."/>
            <person name="Sakai Y."/>
            <person name="Toyoda A."/>
            <person name="Minakuchi Y."/>
            <person name="Abe K."/>
            <person name="Yokota A."/>
            <person name="Yabe S."/>
        </authorList>
    </citation>
    <scope>NUCLEOTIDE SEQUENCE [LARGE SCALE GENOMIC DNA]</scope>
    <source>
        <strain evidence="7">S-27</strain>
    </source>
</reference>